<gene>
    <name evidence="1" type="ORF">AVDCRST_MAG86-1991</name>
</gene>
<dbReference type="EMBL" id="CADCWP010000159">
    <property type="protein sequence ID" value="CAA9574145.1"/>
    <property type="molecule type" value="Genomic_DNA"/>
</dbReference>
<protein>
    <submittedName>
        <fullName evidence="1">Uncharacterized protein</fullName>
    </submittedName>
</protein>
<proteinExistence type="predicted"/>
<name>A0A6J4VBF2_9DEIN</name>
<sequence>PRHVATDRPASCGRLHGDLHGSARVRRLIQAPVRPRPRALRPVRDL</sequence>
<dbReference type="AlphaFoldDB" id="A0A6J4VBF2"/>
<evidence type="ECO:0000313" key="1">
    <source>
        <dbReference type="EMBL" id="CAA9574145.1"/>
    </source>
</evidence>
<feature type="non-terminal residue" evidence="1">
    <location>
        <position position="1"/>
    </location>
</feature>
<organism evidence="1">
    <name type="scientific">uncultured Truepera sp</name>
    <dbReference type="NCBI Taxonomy" id="543023"/>
    <lineage>
        <taxon>Bacteria</taxon>
        <taxon>Thermotogati</taxon>
        <taxon>Deinococcota</taxon>
        <taxon>Deinococci</taxon>
        <taxon>Trueperales</taxon>
        <taxon>Trueperaceae</taxon>
        <taxon>Truepera</taxon>
        <taxon>environmental samples</taxon>
    </lineage>
</organism>
<reference evidence="1" key="1">
    <citation type="submission" date="2020-02" db="EMBL/GenBank/DDBJ databases">
        <authorList>
            <person name="Meier V. D."/>
        </authorList>
    </citation>
    <scope>NUCLEOTIDE SEQUENCE</scope>
    <source>
        <strain evidence="1">AVDCRST_MAG86</strain>
    </source>
</reference>
<accession>A0A6J4VBF2</accession>
<feature type="non-terminal residue" evidence="1">
    <location>
        <position position="46"/>
    </location>
</feature>